<dbReference type="RefSeq" id="WP_353863707.1">
    <property type="nucleotide sequence ID" value="NZ_CP088295.1"/>
</dbReference>
<keyword evidence="2" id="KW-0732">Signal</keyword>
<evidence type="ECO:0000313" key="4">
    <source>
        <dbReference type="Proteomes" id="UP001058860"/>
    </source>
</evidence>
<evidence type="ECO:0000313" key="3">
    <source>
        <dbReference type="EMBL" id="UUY03195.1"/>
    </source>
</evidence>
<protein>
    <submittedName>
        <fullName evidence="3">Uncharacterized protein</fullName>
    </submittedName>
</protein>
<keyword evidence="4" id="KW-1185">Reference proteome</keyword>
<feature type="compositionally biased region" description="Low complexity" evidence="1">
    <location>
        <begin position="191"/>
        <end position="205"/>
    </location>
</feature>
<dbReference type="EMBL" id="CP088295">
    <property type="protein sequence ID" value="UUY03195.1"/>
    <property type="molecule type" value="Genomic_DNA"/>
</dbReference>
<proteinExistence type="predicted"/>
<reference evidence="4" key="1">
    <citation type="submission" date="2021-11" db="EMBL/GenBank/DDBJ databases">
        <title>Cultivation dependent microbiological survey of springs from the worlds oldest radium mine currently devoted to the extraction of radon-saturated water.</title>
        <authorList>
            <person name="Kapinusova G."/>
            <person name="Smrhova T."/>
            <person name="Strejcek M."/>
            <person name="Suman J."/>
            <person name="Jani K."/>
            <person name="Pajer P."/>
            <person name="Uhlik O."/>
        </authorList>
    </citation>
    <scope>NUCLEOTIDE SEQUENCE [LARGE SCALE GENOMIC DNA]</scope>
    <source>
        <strain evidence="4">J379</strain>
    </source>
</reference>
<feature type="signal peptide" evidence="2">
    <location>
        <begin position="1"/>
        <end position="23"/>
    </location>
</feature>
<organism evidence="3 4">
    <name type="scientific">Svornostia abyssi</name>
    <dbReference type="NCBI Taxonomy" id="2898438"/>
    <lineage>
        <taxon>Bacteria</taxon>
        <taxon>Bacillati</taxon>
        <taxon>Actinomycetota</taxon>
        <taxon>Thermoleophilia</taxon>
        <taxon>Solirubrobacterales</taxon>
        <taxon>Baekduiaceae</taxon>
        <taxon>Svornostia</taxon>
    </lineage>
</organism>
<sequence>MISRAIAAVVGVVVAAAATAAMAFGIGGSGGVLTGGGDEIRAASHGGLHLDVTGPVFTETGLAPGHVVERCVTLTNDDAHPADVALFGAREADGLVPHLRLQITRGTRPAAAAGSCAGFTPASADFGLGAPGVQFDGTLDTFPESESAALRPEDPIQAGEARTYRLRITVADAGNAIANLDAVQSFVFGVTTTGDGTTRTPIDPGTSRKRPPRQNPNEPTAGASDRWCARVDVPPPSKRGMRRIPNTERWVTSRRVLTAHGASGTARKLGMRIWTNEEGRRLVFALGERWSLGVAPPRTWKTVSYQINGEAAGAASSRPFVWQVDPEHLYPGENRVRVTLTPRTGQPVQAEFRFRMRAWGVDPDESVCTLA</sequence>
<gene>
    <name evidence="3" type="ORF">LRS13_21375</name>
</gene>
<evidence type="ECO:0000256" key="1">
    <source>
        <dbReference type="SAM" id="MobiDB-lite"/>
    </source>
</evidence>
<dbReference type="Proteomes" id="UP001058860">
    <property type="component" value="Chromosome"/>
</dbReference>
<feature type="region of interest" description="Disordered" evidence="1">
    <location>
        <begin position="191"/>
        <end position="242"/>
    </location>
</feature>
<accession>A0ABY5PEV7</accession>
<evidence type="ECO:0000256" key="2">
    <source>
        <dbReference type="SAM" id="SignalP"/>
    </source>
</evidence>
<name>A0ABY5PEV7_9ACTN</name>
<feature type="chain" id="PRO_5046054215" evidence="2">
    <location>
        <begin position="24"/>
        <end position="371"/>
    </location>
</feature>